<evidence type="ECO:0000313" key="4">
    <source>
        <dbReference type="Proteomes" id="UP001151002"/>
    </source>
</evidence>
<keyword evidence="4" id="KW-1185">Reference proteome</keyword>
<name>A0ABT4BG78_9ACTN</name>
<comment type="caution">
    <text evidence="3">The sequence shown here is derived from an EMBL/GenBank/DDBJ whole genome shotgun (WGS) entry which is preliminary data.</text>
</comment>
<evidence type="ECO:0000256" key="2">
    <source>
        <dbReference type="SAM" id="SignalP"/>
    </source>
</evidence>
<evidence type="ECO:0000313" key="3">
    <source>
        <dbReference type="EMBL" id="MCY1144568.1"/>
    </source>
</evidence>
<sequence length="669" mass="72068">MRIAALLVVVLVAGAPVPAQAQAQANEVAASSDVREMTRTDLTLADPPRPRPQGRATAQPTPPVGTVREWLGLDDTTGKLYPKKYTLKAVGEHVEVWVAQDLAFPAADCRKNAIEVTEANIAALVDEFDHTIYPKETAVFSTPPDRDGTRATTEGDFTGDGDKTVTLVDNVRDANYFTFPKAVTYIAGFFSQQLTELVDRNVLTIDAYDWKHRLGARPGDDPTDDLCTSRPARPRMYEATYAHEWQHLLSYYADPDETTWLDEGLSDFAATLTGYTDARAAIDQPGNDTHLMCFQGYGPVKTRYNANPRDCGGPQNSLNLWDEGTPSEVLADYGNAFQFVLYLRDRFGTEVVSALHRDRQQQGLAAVQAALPAGVALADVLHDYQLMTLLDGTVRSVAGVPLASVTAASLRSSVNLKNKTAFGAPGVAPNGADYVPLPTPLTSVSFDGAKQLDPLPLGWTVADKTLFSGNRNNLDSYAVRRVRIPAGRPELALETAYAAEERHDFGYVTISINGGRTFHSVTGDKTVPGPLGPGLTGASGGVVTVRYNLSPYAGKDVLLGLRYVTDGAVAKGGWRIGTMTLAGRTLSTGGTLTGWKAPTEIVPTPVHNWNVRLVGLRGRHAEVVALTDFTRLTSYPKVVAVVSHDAPSETETRSARYRLVANGVLQSGG</sequence>
<accession>A0ABT4BG78</accession>
<protein>
    <submittedName>
        <fullName evidence="3">Immune inhibitor A</fullName>
    </submittedName>
</protein>
<evidence type="ECO:0000256" key="1">
    <source>
        <dbReference type="SAM" id="MobiDB-lite"/>
    </source>
</evidence>
<proteinExistence type="predicted"/>
<gene>
    <name evidence="3" type="ORF">OWR29_41775</name>
</gene>
<dbReference type="RefSeq" id="WP_267569149.1">
    <property type="nucleotide sequence ID" value="NZ_JAPNTZ010000020.1"/>
</dbReference>
<dbReference type="Pfam" id="PF20773">
    <property type="entry name" value="InhA-like_MAM"/>
    <property type="match status" value="1"/>
</dbReference>
<keyword evidence="2" id="KW-0732">Signal</keyword>
<feature type="region of interest" description="Disordered" evidence="1">
    <location>
        <begin position="138"/>
        <end position="157"/>
    </location>
</feature>
<dbReference type="EMBL" id="JAPNTZ010000020">
    <property type="protein sequence ID" value="MCY1144568.1"/>
    <property type="molecule type" value="Genomic_DNA"/>
</dbReference>
<feature type="region of interest" description="Disordered" evidence="1">
    <location>
        <begin position="22"/>
        <end position="65"/>
    </location>
</feature>
<dbReference type="Proteomes" id="UP001151002">
    <property type="component" value="Unassembled WGS sequence"/>
</dbReference>
<feature type="signal peptide" evidence="2">
    <location>
        <begin position="1"/>
        <end position="21"/>
    </location>
</feature>
<reference evidence="3" key="1">
    <citation type="submission" date="2022-11" db="EMBL/GenBank/DDBJ databases">
        <authorList>
            <person name="Somphong A."/>
            <person name="Phongsopitanun W."/>
        </authorList>
    </citation>
    <scope>NUCLEOTIDE SEQUENCE</scope>
    <source>
        <strain evidence="3">Pm04-4</strain>
    </source>
</reference>
<feature type="chain" id="PRO_5047097827" evidence="2">
    <location>
        <begin position="22"/>
        <end position="669"/>
    </location>
</feature>
<organism evidence="3 4">
    <name type="scientific">Paractinoplanes pyxinae</name>
    <dbReference type="NCBI Taxonomy" id="2997416"/>
    <lineage>
        <taxon>Bacteria</taxon>
        <taxon>Bacillati</taxon>
        <taxon>Actinomycetota</taxon>
        <taxon>Actinomycetes</taxon>
        <taxon>Micromonosporales</taxon>
        <taxon>Micromonosporaceae</taxon>
        <taxon>Paractinoplanes</taxon>
    </lineage>
</organism>